<protein>
    <recommendedName>
        <fullName evidence="1">RNase H type-1 domain-containing protein</fullName>
    </recommendedName>
</protein>
<organism evidence="2 3">
    <name type="scientific">Gossypium stocksii</name>
    <dbReference type="NCBI Taxonomy" id="47602"/>
    <lineage>
        <taxon>Eukaryota</taxon>
        <taxon>Viridiplantae</taxon>
        <taxon>Streptophyta</taxon>
        <taxon>Embryophyta</taxon>
        <taxon>Tracheophyta</taxon>
        <taxon>Spermatophyta</taxon>
        <taxon>Magnoliopsida</taxon>
        <taxon>eudicotyledons</taxon>
        <taxon>Gunneridae</taxon>
        <taxon>Pentapetalae</taxon>
        <taxon>rosids</taxon>
        <taxon>malvids</taxon>
        <taxon>Malvales</taxon>
        <taxon>Malvaceae</taxon>
        <taxon>Malvoideae</taxon>
        <taxon>Gossypium</taxon>
    </lineage>
</organism>
<sequence>MIKSSPTHSCIDKSWVCLNTYGSIRHDEGFAAVEGLVRDQDGRWIIGFSKYFGNYTVIKAKLWSILDGLKLIADRRDERVLIQMDSLQAAKIIQDDSTGNSNSTLIRRIRQTLPMVKQWKIQHFPREENTITDNLVKMVRDKRPDLKLFEDPLLST</sequence>
<comment type="caution">
    <text evidence="2">The sequence shown here is derived from an EMBL/GenBank/DDBJ whole genome shotgun (WGS) entry which is preliminary data.</text>
</comment>
<accession>A0A9D3ZWP1</accession>
<dbReference type="Pfam" id="PF13456">
    <property type="entry name" value="RVT_3"/>
    <property type="match status" value="1"/>
</dbReference>
<keyword evidence="3" id="KW-1185">Reference proteome</keyword>
<dbReference type="EMBL" id="JAIQCV010000008">
    <property type="protein sequence ID" value="KAH1073635.1"/>
    <property type="molecule type" value="Genomic_DNA"/>
</dbReference>
<evidence type="ECO:0000313" key="3">
    <source>
        <dbReference type="Proteomes" id="UP000828251"/>
    </source>
</evidence>
<dbReference type="OrthoDB" id="1000834at2759"/>
<reference evidence="2 3" key="1">
    <citation type="journal article" date="2021" name="Plant Biotechnol. J.">
        <title>Multi-omics assisted identification of the key and species-specific regulatory components of drought-tolerant mechanisms in Gossypium stocksii.</title>
        <authorList>
            <person name="Yu D."/>
            <person name="Ke L."/>
            <person name="Zhang D."/>
            <person name="Wu Y."/>
            <person name="Sun Y."/>
            <person name="Mei J."/>
            <person name="Sun J."/>
            <person name="Sun Y."/>
        </authorList>
    </citation>
    <scope>NUCLEOTIDE SEQUENCE [LARGE SCALE GENOMIC DNA]</scope>
    <source>
        <strain evidence="3">cv. E1</strain>
        <tissue evidence="2">Leaf</tissue>
    </source>
</reference>
<dbReference type="InterPro" id="IPR012337">
    <property type="entry name" value="RNaseH-like_sf"/>
</dbReference>
<name>A0A9D3ZWP1_9ROSI</name>
<feature type="domain" description="RNase H type-1" evidence="1">
    <location>
        <begin position="19"/>
        <end position="138"/>
    </location>
</feature>
<dbReference type="GO" id="GO:0004523">
    <property type="term" value="F:RNA-DNA hybrid ribonuclease activity"/>
    <property type="evidence" value="ECO:0007669"/>
    <property type="project" value="InterPro"/>
</dbReference>
<proteinExistence type="predicted"/>
<evidence type="ECO:0000313" key="2">
    <source>
        <dbReference type="EMBL" id="KAH1073635.1"/>
    </source>
</evidence>
<gene>
    <name evidence="2" type="ORF">J1N35_025963</name>
</gene>
<dbReference type="InterPro" id="IPR044730">
    <property type="entry name" value="RNase_H-like_dom_plant"/>
</dbReference>
<dbReference type="InterPro" id="IPR002156">
    <property type="entry name" value="RNaseH_domain"/>
</dbReference>
<dbReference type="CDD" id="cd06222">
    <property type="entry name" value="RNase_H_like"/>
    <property type="match status" value="1"/>
</dbReference>
<dbReference type="PANTHER" id="PTHR47723:SF19">
    <property type="entry name" value="POLYNUCLEOTIDYL TRANSFERASE, RIBONUCLEASE H-LIKE SUPERFAMILY PROTEIN"/>
    <property type="match status" value="1"/>
</dbReference>
<dbReference type="Proteomes" id="UP000828251">
    <property type="component" value="Unassembled WGS sequence"/>
</dbReference>
<dbReference type="Gene3D" id="3.30.420.10">
    <property type="entry name" value="Ribonuclease H-like superfamily/Ribonuclease H"/>
    <property type="match status" value="1"/>
</dbReference>
<dbReference type="PANTHER" id="PTHR47723">
    <property type="entry name" value="OS05G0353850 PROTEIN"/>
    <property type="match status" value="1"/>
</dbReference>
<dbReference type="GO" id="GO:0003676">
    <property type="term" value="F:nucleic acid binding"/>
    <property type="evidence" value="ECO:0007669"/>
    <property type="project" value="InterPro"/>
</dbReference>
<dbReference type="InterPro" id="IPR036397">
    <property type="entry name" value="RNaseH_sf"/>
</dbReference>
<dbReference type="SUPFAM" id="SSF53098">
    <property type="entry name" value="Ribonuclease H-like"/>
    <property type="match status" value="1"/>
</dbReference>
<dbReference type="InterPro" id="IPR053151">
    <property type="entry name" value="RNase_H-like"/>
</dbReference>
<dbReference type="AlphaFoldDB" id="A0A9D3ZWP1"/>
<evidence type="ECO:0000259" key="1">
    <source>
        <dbReference type="Pfam" id="PF13456"/>
    </source>
</evidence>